<organism evidence="4 5">
    <name type="scientific">Phytoactinopolyspora halotolerans</name>
    <dbReference type="NCBI Taxonomy" id="1981512"/>
    <lineage>
        <taxon>Bacteria</taxon>
        <taxon>Bacillati</taxon>
        <taxon>Actinomycetota</taxon>
        <taxon>Actinomycetes</taxon>
        <taxon>Jiangellales</taxon>
        <taxon>Jiangellaceae</taxon>
        <taxon>Phytoactinopolyspora</taxon>
    </lineage>
</organism>
<comment type="similarity">
    <text evidence="1">Belongs to the thioester dehydratase family. FabZ subfamily.</text>
</comment>
<evidence type="ECO:0000313" key="5">
    <source>
        <dbReference type="Proteomes" id="UP000475214"/>
    </source>
</evidence>
<keyword evidence="5" id="KW-1185">Reference proteome</keyword>
<dbReference type="PANTHER" id="PTHR30272">
    <property type="entry name" value="3-HYDROXYACYL-[ACYL-CARRIER-PROTEIN] DEHYDRATASE"/>
    <property type="match status" value="1"/>
</dbReference>
<evidence type="ECO:0000256" key="1">
    <source>
        <dbReference type="ARBA" id="ARBA00009174"/>
    </source>
</evidence>
<evidence type="ECO:0000259" key="3">
    <source>
        <dbReference type="Pfam" id="PF22818"/>
    </source>
</evidence>
<gene>
    <name evidence="4" type="ORF">G1H10_03195</name>
</gene>
<sequence>MAEVFGLDRLLELEPGHAARAIRNVPSTLPLLATHFPRFPVLPGVLILDDLAAVAALVLAAETGPDRRWELAGAARARYRHFVRPGDSAELAVTRQERTNGAPADGTARFSGTVRVEGRTVTTVAELTMVRAEEAP</sequence>
<dbReference type="InterPro" id="IPR029069">
    <property type="entry name" value="HotDog_dom_sf"/>
</dbReference>
<name>A0A6L9S2A7_9ACTN</name>
<dbReference type="GO" id="GO:0016829">
    <property type="term" value="F:lyase activity"/>
    <property type="evidence" value="ECO:0007669"/>
    <property type="project" value="UniProtKB-KW"/>
</dbReference>
<comment type="caution">
    <text evidence="4">The sequence shown here is derived from an EMBL/GenBank/DDBJ whole genome shotgun (WGS) entry which is preliminary data.</text>
</comment>
<evidence type="ECO:0000313" key="4">
    <source>
        <dbReference type="EMBL" id="NED99168.1"/>
    </source>
</evidence>
<dbReference type="PANTHER" id="PTHR30272:SF1">
    <property type="entry name" value="3-HYDROXYACYL-[ACYL-CARRIER-PROTEIN] DEHYDRATASE"/>
    <property type="match status" value="1"/>
</dbReference>
<keyword evidence="2" id="KW-0456">Lyase</keyword>
<dbReference type="InterPro" id="IPR054545">
    <property type="entry name" value="ApeI-like"/>
</dbReference>
<proteinExistence type="inferred from homology"/>
<dbReference type="SUPFAM" id="SSF54637">
    <property type="entry name" value="Thioesterase/thiol ester dehydrase-isomerase"/>
    <property type="match status" value="1"/>
</dbReference>
<dbReference type="AlphaFoldDB" id="A0A6L9S2A7"/>
<dbReference type="Pfam" id="PF22818">
    <property type="entry name" value="ApeI-like"/>
    <property type="match status" value="1"/>
</dbReference>
<dbReference type="Proteomes" id="UP000475214">
    <property type="component" value="Unassembled WGS sequence"/>
</dbReference>
<dbReference type="Gene3D" id="3.10.129.10">
    <property type="entry name" value="Hotdog Thioesterase"/>
    <property type="match status" value="1"/>
</dbReference>
<dbReference type="EMBL" id="JAAGOA010000002">
    <property type="protein sequence ID" value="NED99168.1"/>
    <property type="molecule type" value="Genomic_DNA"/>
</dbReference>
<reference evidence="4 5" key="1">
    <citation type="submission" date="2020-02" db="EMBL/GenBank/DDBJ databases">
        <authorList>
            <person name="Li X.-J."/>
            <person name="Han X.-M."/>
        </authorList>
    </citation>
    <scope>NUCLEOTIDE SEQUENCE [LARGE SCALE GENOMIC DNA]</scope>
    <source>
        <strain evidence="4 5">CCTCC AB 2017055</strain>
    </source>
</reference>
<protein>
    <submittedName>
        <fullName evidence="4">Hydroxymyristoyl-ACP dehydratase</fullName>
    </submittedName>
</protein>
<dbReference type="InterPro" id="IPR013114">
    <property type="entry name" value="FabA_FabZ"/>
</dbReference>
<accession>A0A6L9S2A7</accession>
<evidence type="ECO:0000256" key="2">
    <source>
        <dbReference type="ARBA" id="ARBA00023239"/>
    </source>
</evidence>
<feature type="domain" description="ApeI dehydratase-like" evidence="3">
    <location>
        <begin position="19"/>
        <end position="100"/>
    </location>
</feature>